<reference evidence="3 4" key="1">
    <citation type="submission" date="2016-01" db="EMBL/GenBank/DDBJ databases">
        <title>Genome sequencing of Roseivirga echinicomitans KMM 6058.</title>
        <authorList>
            <person name="Selvaratnam C."/>
            <person name="Thevarajoo S."/>
            <person name="Goh K.M."/>
            <person name="Ee R."/>
            <person name="Chan K.-G."/>
            <person name="Chong C.S."/>
        </authorList>
    </citation>
    <scope>NUCLEOTIDE SEQUENCE [LARGE SCALE GENOMIC DNA]</scope>
    <source>
        <strain evidence="3 4">KMM 6058</strain>
    </source>
</reference>
<dbReference type="Pfam" id="PF06580">
    <property type="entry name" value="His_kinase"/>
    <property type="match status" value="1"/>
</dbReference>
<keyword evidence="1" id="KW-1133">Transmembrane helix</keyword>
<dbReference type="EMBL" id="LRDB01000003">
    <property type="protein sequence ID" value="KYG82488.1"/>
    <property type="molecule type" value="Genomic_DNA"/>
</dbReference>
<evidence type="ECO:0000313" key="4">
    <source>
        <dbReference type="Proteomes" id="UP000075615"/>
    </source>
</evidence>
<evidence type="ECO:0000256" key="1">
    <source>
        <dbReference type="SAM" id="Phobius"/>
    </source>
</evidence>
<feature type="transmembrane region" description="Helical" evidence="1">
    <location>
        <begin position="54"/>
        <end position="76"/>
    </location>
</feature>
<name>A0A150XUQ5_9BACT</name>
<feature type="transmembrane region" description="Helical" evidence="1">
    <location>
        <begin position="25"/>
        <end position="42"/>
    </location>
</feature>
<comment type="caution">
    <text evidence="3">The sequence shown here is derived from an EMBL/GenBank/DDBJ whole genome shotgun (WGS) entry which is preliminary data.</text>
</comment>
<keyword evidence="4" id="KW-1185">Reference proteome</keyword>
<proteinExistence type="predicted"/>
<dbReference type="PANTHER" id="PTHR34220">
    <property type="entry name" value="SENSOR HISTIDINE KINASE YPDA"/>
    <property type="match status" value="1"/>
</dbReference>
<keyword evidence="1" id="KW-0812">Transmembrane</keyword>
<protein>
    <recommendedName>
        <fullName evidence="2">Signal transduction histidine kinase internal region domain-containing protein</fullName>
    </recommendedName>
</protein>
<dbReference type="PANTHER" id="PTHR34220:SF7">
    <property type="entry name" value="SENSOR HISTIDINE KINASE YPDA"/>
    <property type="match status" value="1"/>
</dbReference>
<dbReference type="Gene3D" id="3.30.565.10">
    <property type="entry name" value="Histidine kinase-like ATPase, C-terminal domain"/>
    <property type="match status" value="1"/>
</dbReference>
<keyword evidence="1" id="KW-0472">Membrane</keyword>
<feature type="transmembrane region" description="Helical" evidence="1">
    <location>
        <begin position="88"/>
        <end position="112"/>
    </location>
</feature>
<organism evidence="3 4">
    <name type="scientific">Roseivirga echinicomitans</name>
    <dbReference type="NCBI Taxonomy" id="296218"/>
    <lineage>
        <taxon>Bacteria</taxon>
        <taxon>Pseudomonadati</taxon>
        <taxon>Bacteroidota</taxon>
        <taxon>Cytophagia</taxon>
        <taxon>Cytophagales</taxon>
        <taxon>Roseivirgaceae</taxon>
        <taxon>Roseivirga</taxon>
    </lineage>
</organism>
<dbReference type="SUPFAM" id="SSF55874">
    <property type="entry name" value="ATPase domain of HSP90 chaperone/DNA topoisomerase II/histidine kinase"/>
    <property type="match status" value="1"/>
</dbReference>
<dbReference type="GO" id="GO:0016020">
    <property type="term" value="C:membrane"/>
    <property type="evidence" value="ECO:0007669"/>
    <property type="project" value="InterPro"/>
</dbReference>
<dbReference type="InterPro" id="IPR036890">
    <property type="entry name" value="HATPase_C_sf"/>
</dbReference>
<accession>A0A150XUQ5</accession>
<dbReference type="AlphaFoldDB" id="A0A150XUQ5"/>
<dbReference type="InterPro" id="IPR010559">
    <property type="entry name" value="Sig_transdc_His_kin_internal"/>
</dbReference>
<dbReference type="GO" id="GO:0000155">
    <property type="term" value="F:phosphorelay sensor kinase activity"/>
    <property type="evidence" value="ECO:0007669"/>
    <property type="project" value="InterPro"/>
</dbReference>
<dbReference type="Proteomes" id="UP000075615">
    <property type="component" value="Unassembled WGS sequence"/>
</dbReference>
<evidence type="ECO:0000259" key="2">
    <source>
        <dbReference type="Pfam" id="PF06580"/>
    </source>
</evidence>
<evidence type="ECO:0000313" key="3">
    <source>
        <dbReference type="EMBL" id="KYG82488.1"/>
    </source>
</evidence>
<feature type="domain" description="Signal transduction histidine kinase internal region" evidence="2">
    <location>
        <begin position="168"/>
        <end position="247"/>
    </location>
</feature>
<dbReference type="STRING" id="296218.AWN68_14635"/>
<gene>
    <name evidence="3" type="ORF">AWN68_14635</name>
</gene>
<dbReference type="InterPro" id="IPR050640">
    <property type="entry name" value="Bact_2-comp_sensor_kinase"/>
</dbReference>
<sequence>MLSFSKPSKMDTLGLMKPNFLRNRIFWLNFSFWLLFFSYKFYDFTVFMPAEPAFVRIALPMFFHIILSYTHYFFILPDLLRNKNIKKYLLKLVLAIAVVMFFQVLAENVVLIKYSPSDYYETFGWTRFVSTLWDEMSFMIFTGMIKFAVDWFELENKKRELENQKLTAELNYLKAQINPHFLFNTLHNLSYLTQIKSDQATEVIVKLSNIMRYMIYDSNKPKVALSKEINYIKDYLALEGIRLNNRFELSFDTSEVDEQIEITPLIFIPFVENAFKHGISDQQTENWIKVKLSSTPKQLIFEVENSVSSAQKEKDAPSGFGLKNVERRLVLSYPNQHRLEIRPEKEKFSISLSLDLA</sequence>